<evidence type="ECO:0000313" key="3">
    <source>
        <dbReference type="Proteomes" id="UP000305730"/>
    </source>
</evidence>
<keyword evidence="3" id="KW-1185">Reference proteome</keyword>
<name>A0A5S3XL45_9GAMM</name>
<organism evidence="2 4">
    <name type="scientific">Pseudoalteromonas citrea</name>
    <dbReference type="NCBI Taxonomy" id="43655"/>
    <lineage>
        <taxon>Bacteria</taxon>
        <taxon>Pseudomonadati</taxon>
        <taxon>Pseudomonadota</taxon>
        <taxon>Gammaproteobacteria</taxon>
        <taxon>Alteromonadales</taxon>
        <taxon>Pseudoalteromonadaceae</taxon>
        <taxon>Pseudoalteromonas</taxon>
    </lineage>
</organism>
<dbReference type="Proteomes" id="UP000307706">
    <property type="component" value="Unassembled WGS sequence"/>
</dbReference>
<reference evidence="4" key="2">
    <citation type="submission" date="2019-06" db="EMBL/GenBank/DDBJ databases">
        <title>Co-occurence of chitin degradation, pigmentation and bioactivity in marine Pseudoalteromonas.</title>
        <authorList>
            <person name="Sonnenschein E.C."/>
            <person name="Bech P.K."/>
        </authorList>
    </citation>
    <scope>NUCLEOTIDE SEQUENCE [LARGE SCALE GENOMIC DNA]</scope>
    <source>
        <strain evidence="4">S2231</strain>
    </source>
</reference>
<dbReference type="EMBL" id="PNCK01000020">
    <property type="protein sequence ID" value="TMP44656.1"/>
    <property type="molecule type" value="Genomic_DNA"/>
</dbReference>
<evidence type="ECO:0000313" key="2">
    <source>
        <dbReference type="EMBL" id="TMP55813.1"/>
    </source>
</evidence>
<accession>A0A5S3XL45</accession>
<evidence type="ECO:0000313" key="4">
    <source>
        <dbReference type="Proteomes" id="UP000307706"/>
    </source>
</evidence>
<sequence>MHLLFICIILSAVAPREIAAPSDSPGYAKKWLFTNKVITHFFATPIIHVFVVGDSRIWADKPYFFDCFDSLNTLVEPRESKSEITKEESV</sequence>
<dbReference type="EMBL" id="PNCL01000093">
    <property type="protein sequence ID" value="TMP55813.1"/>
    <property type="molecule type" value="Genomic_DNA"/>
</dbReference>
<reference evidence="3 4" key="1">
    <citation type="submission" date="2017-12" db="EMBL/GenBank/DDBJ databases">
        <authorList>
            <person name="Paulsen S."/>
            <person name="Gram L.K."/>
        </authorList>
    </citation>
    <scope>NUCLEOTIDE SEQUENCE [LARGE SCALE GENOMIC DNA]</scope>
    <source>
        <strain evidence="2 4">S2231</strain>
        <strain evidence="1 3">S2233</strain>
    </source>
</reference>
<gene>
    <name evidence="2" type="ORF">CWB96_16225</name>
    <name evidence="1" type="ORF">CWB97_06340</name>
</gene>
<proteinExistence type="predicted"/>
<reference evidence="2" key="3">
    <citation type="submission" date="2019-09" db="EMBL/GenBank/DDBJ databases">
        <title>Co-occurence of chitin degradation, pigmentation and bioactivity in marine Pseudoalteromonas.</title>
        <authorList>
            <person name="Sonnenschein E.C."/>
            <person name="Bech P.K."/>
        </authorList>
    </citation>
    <scope>NUCLEOTIDE SEQUENCE</scope>
    <source>
        <strain evidence="2">S2231</strain>
        <strain evidence="1 3">S2233</strain>
    </source>
</reference>
<dbReference type="Proteomes" id="UP000305730">
    <property type="component" value="Unassembled WGS sequence"/>
</dbReference>
<dbReference type="AlphaFoldDB" id="A0A5S3XL45"/>
<comment type="caution">
    <text evidence="2">The sequence shown here is derived from an EMBL/GenBank/DDBJ whole genome shotgun (WGS) entry which is preliminary data.</text>
</comment>
<protein>
    <submittedName>
        <fullName evidence="2">Uncharacterized protein</fullName>
    </submittedName>
</protein>
<evidence type="ECO:0000313" key="1">
    <source>
        <dbReference type="EMBL" id="TMP44656.1"/>
    </source>
</evidence>